<accession>A0A1I3F4H7</accession>
<proteinExistence type="predicted"/>
<name>A0A1I3F4H7_9FLAO</name>
<dbReference type="AlphaFoldDB" id="A0A1I3F4H7"/>
<evidence type="ECO:0008006" key="3">
    <source>
        <dbReference type="Google" id="ProtNLM"/>
    </source>
</evidence>
<organism evidence="1 2">
    <name type="scientific">Halpernia frigidisoli</name>
    <dbReference type="NCBI Taxonomy" id="1125876"/>
    <lineage>
        <taxon>Bacteria</taxon>
        <taxon>Pseudomonadati</taxon>
        <taxon>Bacteroidota</taxon>
        <taxon>Flavobacteriia</taxon>
        <taxon>Flavobacteriales</taxon>
        <taxon>Weeksellaceae</taxon>
        <taxon>Chryseobacterium group</taxon>
        <taxon>Halpernia</taxon>
    </lineage>
</organism>
<dbReference type="OrthoDB" id="771059at2"/>
<evidence type="ECO:0000313" key="1">
    <source>
        <dbReference type="EMBL" id="SFI06145.1"/>
    </source>
</evidence>
<dbReference type="EMBL" id="FOQT01000002">
    <property type="protein sequence ID" value="SFI06145.1"/>
    <property type="molecule type" value="Genomic_DNA"/>
</dbReference>
<protein>
    <recommendedName>
        <fullName evidence="3">Type II toxin-antitoxin system RelE/ParE family toxin</fullName>
    </recommendedName>
</protein>
<dbReference type="RefSeq" id="WP_090079199.1">
    <property type="nucleotide sequence ID" value="NZ_FOQT01000002.1"/>
</dbReference>
<evidence type="ECO:0000313" key="2">
    <source>
        <dbReference type="Proteomes" id="UP000198931"/>
    </source>
</evidence>
<sequence>MVGKIIYSDNFISQLDELSKILYTKKYFSFIEDVDFYIDKIYDYLDFNIDKPISKISPEKFKKYGERFIKYKANSRTTWYIFFDKKDNKFLVNYILNNHSHDFPELM</sequence>
<reference evidence="1 2" key="1">
    <citation type="submission" date="2016-10" db="EMBL/GenBank/DDBJ databases">
        <authorList>
            <person name="de Groot N.N."/>
        </authorList>
    </citation>
    <scope>NUCLEOTIDE SEQUENCE [LARGE SCALE GENOMIC DNA]</scope>
    <source>
        <strain evidence="1 2">DSM 26000</strain>
    </source>
</reference>
<gene>
    <name evidence="1" type="ORF">SAMN05443292_1153</name>
</gene>
<keyword evidence="2" id="KW-1185">Reference proteome</keyword>
<dbReference type="STRING" id="1125876.SAMN05443292_1153"/>
<dbReference type="Proteomes" id="UP000198931">
    <property type="component" value="Unassembled WGS sequence"/>
</dbReference>